<gene>
    <name evidence="8" type="ORF">OS493_006542</name>
</gene>
<feature type="domain" description="EGF-like" evidence="7">
    <location>
        <begin position="407"/>
        <end position="446"/>
    </location>
</feature>
<dbReference type="InterPro" id="IPR051586">
    <property type="entry name" value="PKC-binding_NELL"/>
</dbReference>
<dbReference type="InterPro" id="IPR018097">
    <property type="entry name" value="EGF_Ca-bd_CS"/>
</dbReference>
<dbReference type="Proteomes" id="UP001163046">
    <property type="component" value="Unassembled WGS sequence"/>
</dbReference>
<dbReference type="CDD" id="cd00054">
    <property type="entry name" value="EGF_CA"/>
    <property type="match status" value="1"/>
</dbReference>
<keyword evidence="5" id="KW-0325">Glycoprotein</keyword>
<sequence>MEGRVKGQSPVHGNKCGANGLCLIDPLLPKSFVCKCNPGFLQNKPDGKCVECLGNKHCKKTYSICNKAGKCVCKGETRLGKKSCEAAPLHTCSNDKGCDSRAKCEKGKCICQGSTTGNGKYCRDSKPCQKNFACGVGGTCFVDPYRYKHPLCRCDKGYIKDKDGKCAECLSIKDCNANYATCDKGICKCKDELIKDGSKTCKLAPLHQCVNKEDCHEKAECHLGKCYCTGETTGNGKFCRDSLPCPAELQCGANSVCVVDPLFPGKSDCRCHPAFKKSAADKTAACVEMSDCEKNGVVCAARESCTQVNGIYGCVCAKGLNAVFEGKKKTCVDIDECVDTSNCPTNSVCKNSDGSYECECNDGYRKSDDGSSCVDACTCGENGECLEEGGCECHSGYTENSDGVCVDKDECEQGDVCEAGEECENQQGSYTCKCKSGYVKNGDKCVKKDQCDSKCKKHEICHQGKCKCKRGYHKSKKGHCIRKASILVAGSGHSVQVSGHLSALILGLLGRLAFTA</sequence>
<evidence type="ECO:0000313" key="8">
    <source>
        <dbReference type="EMBL" id="KAJ7393557.1"/>
    </source>
</evidence>
<reference evidence="8" key="1">
    <citation type="submission" date="2023-01" db="EMBL/GenBank/DDBJ databases">
        <title>Genome assembly of the deep-sea coral Lophelia pertusa.</title>
        <authorList>
            <person name="Herrera S."/>
            <person name="Cordes E."/>
        </authorList>
    </citation>
    <scope>NUCLEOTIDE SEQUENCE</scope>
    <source>
        <strain evidence="8">USNM1676648</strain>
        <tissue evidence="8">Polyp</tissue>
    </source>
</reference>
<dbReference type="GO" id="GO:0005615">
    <property type="term" value="C:extracellular space"/>
    <property type="evidence" value="ECO:0007669"/>
    <property type="project" value="TreeGrafter"/>
</dbReference>
<dbReference type="SMART" id="SM00181">
    <property type="entry name" value="EGF"/>
    <property type="match status" value="10"/>
</dbReference>
<dbReference type="PROSITE" id="PS00010">
    <property type="entry name" value="ASX_HYDROXYL"/>
    <property type="match status" value="2"/>
</dbReference>
<dbReference type="InterPro" id="IPR000742">
    <property type="entry name" value="EGF"/>
</dbReference>
<keyword evidence="9" id="KW-1185">Reference proteome</keyword>
<protein>
    <recommendedName>
        <fullName evidence="7">EGF-like domain-containing protein</fullName>
    </recommendedName>
</protein>
<keyword evidence="2" id="KW-0732">Signal</keyword>
<evidence type="ECO:0000313" key="9">
    <source>
        <dbReference type="Proteomes" id="UP001163046"/>
    </source>
</evidence>
<dbReference type="Gene3D" id="2.10.25.10">
    <property type="entry name" value="Laminin"/>
    <property type="match status" value="3"/>
</dbReference>
<name>A0A9X0A522_9CNID</name>
<proteinExistence type="predicted"/>
<evidence type="ECO:0000259" key="7">
    <source>
        <dbReference type="PROSITE" id="PS50026"/>
    </source>
</evidence>
<evidence type="ECO:0000256" key="5">
    <source>
        <dbReference type="ARBA" id="ARBA00023180"/>
    </source>
</evidence>
<evidence type="ECO:0000256" key="2">
    <source>
        <dbReference type="ARBA" id="ARBA00022729"/>
    </source>
</evidence>
<dbReference type="FunFam" id="2.10.25.10:FF:000038">
    <property type="entry name" value="Fibrillin 2"/>
    <property type="match status" value="2"/>
</dbReference>
<dbReference type="InterPro" id="IPR049883">
    <property type="entry name" value="NOTCH1_EGF-like"/>
</dbReference>
<organism evidence="8 9">
    <name type="scientific">Desmophyllum pertusum</name>
    <dbReference type="NCBI Taxonomy" id="174260"/>
    <lineage>
        <taxon>Eukaryota</taxon>
        <taxon>Metazoa</taxon>
        <taxon>Cnidaria</taxon>
        <taxon>Anthozoa</taxon>
        <taxon>Hexacorallia</taxon>
        <taxon>Scleractinia</taxon>
        <taxon>Caryophylliina</taxon>
        <taxon>Caryophylliidae</taxon>
        <taxon>Desmophyllum</taxon>
    </lineage>
</organism>
<dbReference type="GO" id="GO:0005509">
    <property type="term" value="F:calcium ion binding"/>
    <property type="evidence" value="ECO:0007669"/>
    <property type="project" value="InterPro"/>
</dbReference>
<evidence type="ECO:0000256" key="6">
    <source>
        <dbReference type="PROSITE-ProRule" id="PRU00076"/>
    </source>
</evidence>
<accession>A0A9X0A522</accession>
<feature type="domain" description="EGF-like" evidence="7">
    <location>
        <begin position="333"/>
        <end position="374"/>
    </location>
</feature>
<keyword evidence="4" id="KW-1015">Disulfide bond</keyword>
<dbReference type="PROSITE" id="PS50026">
    <property type="entry name" value="EGF_3"/>
    <property type="match status" value="2"/>
</dbReference>
<dbReference type="InterPro" id="IPR001881">
    <property type="entry name" value="EGF-like_Ca-bd_dom"/>
</dbReference>
<comment type="caution">
    <text evidence="8">The sequence shown here is derived from an EMBL/GenBank/DDBJ whole genome shotgun (WGS) entry which is preliminary data.</text>
</comment>
<dbReference type="GO" id="GO:0008201">
    <property type="term" value="F:heparin binding"/>
    <property type="evidence" value="ECO:0007669"/>
    <property type="project" value="TreeGrafter"/>
</dbReference>
<dbReference type="SUPFAM" id="SSF57196">
    <property type="entry name" value="EGF/Laminin"/>
    <property type="match status" value="1"/>
</dbReference>
<dbReference type="PROSITE" id="PS01187">
    <property type="entry name" value="EGF_CA"/>
    <property type="match status" value="1"/>
</dbReference>
<dbReference type="OrthoDB" id="6421645at2759"/>
<keyword evidence="3" id="KW-0677">Repeat</keyword>
<dbReference type="PANTHER" id="PTHR24042:SF5">
    <property type="entry name" value="EGF-LIKE CALCIUM-BINDING DOMAIN-CONTAINING PROTEIN"/>
    <property type="match status" value="1"/>
</dbReference>
<comment type="caution">
    <text evidence="6">Lacks conserved residue(s) required for the propagation of feature annotation.</text>
</comment>
<dbReference type="EMBL" id="MU825398">
    <property type="protein sequence ID" value="KAJ7393557.1"/>
    <property type="molecule type" value="Genomic_DNA"/>
</dbReference>
<dbReference type="AlphaFoldDB" id="A0A9X0A522"/>
<dbReference type="SMART" id="SM00179">
    <property type="entry name" value="EGF_CA"/>
    <property type="match status" value="3"/>
</dbReference>
<dbReference type="SUPFAM" id="SSF57184">
    <property type="entry name" value="Growth factor receptor domain"/>
    <property type="match status" value="1"/>
</dbReference>
<dbReference type="PROSITE" id="PS01186">
    <property type="entry name" value="EGF_2"/>
    <property type="match status" value="3"/>
</dbReference>
<keyword evidence="1 6" id="KW-0245">EGF-like domain</keyword>
<evidence type="ECO:0000256" key="3">
    <source>
        <dbReference type="ARBA" id="ARBA00022737"/>
    </source>
</evidence>
<dbReference type="Pfam" id="PF07645">
    <property type="entry name" value="EGF_CA"/>
    <property type="match status" value="2"/>
</dbReference>
<dbReference type="InterPro" id="IPR009030">
    <property type="entry name" value="Growth_fac_rcpt_cys_sf"/>
</dbReference>
<evidence type="ECO:0000256" key="4">
    <source>
        <dbReference type="ARBA" id="ARBA00023157"/>
    </source>
</evidence>
<dbReference type="PANTHER" id="PTHR24042">
    <property type="entry name" value="NEL HOMOLOG"/>
    <property type="match status" value="1"/>
</dbReference>
<dbReference type="InterPro" id="IPR000152">
    <property type="entry name" value="EGF-type_Asp/Asn_hydroxyl_site"/>
</dbReference>
<evidence type="ECO:0000256" key="1">
    <source>
        <dbReference type="ARBA" id="ARBA00022536"/>
    </source>
</evidence>